<dbReference type="AlphaFoldDB" id="A0A4Z2E2Q9"/>
<accession>A0A4Z2E2Q9</accession>
<proteinExistence type="predicted"/>
<dbReference type="EMBL" id="SRLO01020050">
    <property type="protein sequence ID" value="TNN23038.1"/>
    <property type="molecule type" value="Genomic_DNA"/>
</dbReference>
<feature type="compositionally biased region" description="Polar residues" evidence="1">
    <location>
        <begin position="86"/>
        <end position="104"/>
    </location>
</feature>
<feature type="region of interest" description="Disordered" evidence="1">
    <location>
        <begin position="77"/>
        <end position="104"/>
    </location>
</feature>
<evidence type="ECO:0000256" key="1">
    <source>
        <dbReference type="SAM" id="MobiDB-lite"/>
    </source>
</evidence>
<name>A0A4Z2E2Q9_9TELE</name>
<evidence type="ECO:0000313" key="3">
    <source>
        <dbReference type="Proteomes" id="UP000314294"/>
    </source>
</evidence>
<reference evidence="2 3" key="1">
    <citation type="submission" date="2019-03" db="EMBL/GenBank/DDBJ databases">
        <title>First draft genome of Liparis tanakae, snailfish: a comprehensive survey of snailfish specific genes.</title>
        <authorList>
            <person name="Kim W."/>
            <person name="Song I."/>
            <person name="Jeong J.-H."/>
            <person name="Kim D."/>
            <person name="Kim S."/>
            <person name="Ryu S."/>
            <person name="Song J.Y."/>
            <person name="Lee S.K."/>
        </authorList>
    </citation>
    <scope>NUCLEOTIDE SEQUENCE [LARGE SCALE GENOMIC DNA]</scope>
    <source>
        <tissue evidence="2">Muscle</tissue>
    </source>
</reference>
<evidence type="ECO:0000313" key="2">
    <source>
        <dbReference type="EMBL" id="TNN23038.1"/>
    </source>
</evidence>
<comment type="caution">
    <text evidence="2">The sequence shown here is derived from an EMBL/GenBank/DDBJ whole genome shotgun (WGS) entry which is preliminary data.</text>
</comment>
<sequence>MAELQQRRHRGHVEDRDNSAPGTTEPTWYHITPPGTTEPTWYHITPLVPQSAPGTIAPLVPQSTCGWAELLVLSQTDQSEHGTMDSGCSNRQPDQPTGTIVQAN</sequence>
<keyword evidence="3" id="KW-1185">Reference proteome</keyword>
<gene>
    <name evidence="2" type="ORF">EYF80_066845</name>
</gene>
<dbReference type="Proteomes" id="UP000314294">
    <property type="component" value="Unassembled WGS sequence"/>
</dbReference>
<organism evidence="2 3">
    <name type="scientific">Liparis tanakae</name>
    <name type="common">Tanaka's snailfish</name>
    <dbReference type="NCBI Taxonomy" id="230148"/>
    <lineage>
        <taxon>Eukaryota</taxon>
        <taxon>Metazoa</taxon>
        <taxon>Chordata</taxon>
        <taxon>Craniata</taxon>
        <taxon>Vertebrata</taxon>
        <taxon>Euteleostomi</taxon>
        <taxon>Actinopterygii</taxon>
        <taxon>Neopterygii</taxon>
        <taxon>Teleostei</taxon>
        <taxon>Neoteleostei</taxon>
        <taxon>Acanthomorphata</taxon>
        <taxon>Eupercaria</taxon>
        <taxon>Perciformes</taxon>
        <taxon>Cottioidei</taxon>
        <taxon>Cottales</taxon>
        <taxon>Liparidae</taxon>
        <taxon>Liparis</taxon>
    </lineage>
</organism>
<protein>
    <submittedName>
        <fullName evidence="2">Uncharacterized protein</fullName>
    </submittedName>
</protein>
<feature type="region of interest" description="Disordered" evidence="1">
    <location>
        <begin position="1"/>
        <end position="34"/>
    </location>
</feature>